<evidence type="ECO:0000313" key="1">
    <source>
        <dbReference type="EMBL" id="KAH6646708.1"/>
    </source>
</evidence>
<dbReference type="RefSeq" id="XP_045953222.1">
    <property type="nucleotide sequence ID" value="XM_046100738.1"/>
</dbReference>
<dbReference type="GeneID" id="70129630"/>
<keyword evidence="2" id="KW-1185">Reference proteome</keyword>
<sequence length="285" mass="31088">MALFASVGSAAALCIAIKGQEWGPEMPKYVLSSWNYGYKFIEILFATISTLFYISACNTLVTPKVMWSDWKGRGTFCGQVRTSYANISHIIKACPTMNNASPDTSCVVMKANGDSCRTFFTYLSDWQDVSRHSESQASRPVARAVIMENTTLSSAWMEGYPIVAEVGGRLINNVTLAIPHAGLSTLYSNPFNASVDIRQPASTEDTDGYDMAASVVSPAINVMCVSTFDHEIKPLVSAPGKPIKLQTNDTTVLDDVFHWGGKHNGTYGAKSDGRYRPVFDAVRPP</sequence>
<protein>
    <submittedName>
        <fullName evidence="1">Uncharacterized protein</fullName>
    </submittedName>
</protein>
<gene>
    <name evidence="1" type="ORF">BKA67DRAFT_540204</name>
</gene>
<dbReference type="EMBL" id="JAGPXC010000009">
    <property type="protein sequence ID" value="KAH6646708.1"/>
    <property type="molecule type" value="Genomic_DNA"/>
</dbReference>
<reference evidence="1" key="1">
    <citation type="journal article" date="2021" name="Nat. Commun.">
        <title>Genetic determinants of endophytism in the Arabidopsis root mycobiome.</title>
        <authorList>
            <person name="Mesny F."/>
            <person name="Miyauchi S."/>
            <person name="Thiergart T."/>
            <person name="Pickel B."/>
            <person name="Atanasova L."/>
            <person name="Karlsson M."/>
            <person name="Huettel B."/>
            <person name="Barry K.W."/>
            <person name="Haridas S."/>
            <person name="Chen C."/>
            <person name="Bauer D."/>
            <person name="Andreopoulos W."/>
            <person name="Pangilinan J."/>
            <person name="LaButti K."/>
            <person name="Riley R."/>
            <person name="Lipzen A."/>
            <person name="Clum A."/>
            <person name="Drula E."/>
            <person name="Henrissat B."/>
            <person name="Kohler A."/>
            <person name="Grigoriev I.V."/>
            <person name="Martin F.M."/>
            <person name="Hacquard S."/>
        </authorList>
    </citation>
    <scope>NUCLEOTIDE SEQUENCE</scope>
    <source>
        <strain evidence="1">MPI-SDFR-AT-0073</strain>
    </source>
</reference>
<organism evidence="1 2">
    <name type="scientific">Truncatella angustata</name>
    <dbReference type="NCBI Taxonomy" id="152316"/>
    <lineage>
        <taxon>Eukaryota</taxon>
        <taxon>Fungi</taxon>
        <taxon>Dikarya</taxon>
        <taxon>Ascomycota</taxon>
        <taxon>Pezizomycotina</taxon>
        <taxon>Sordariomycetes</taxon>
        <taxon>Xylariomycetidae</taxon>
        <taxon>Amphisphaeriales</taxon>
        <taxon>Sporocadaceae</taxon>
        <taxon>Truncatella</taxon>
    </lineage>
</organism>
<dbReference type="Proteomes" id="UP000758603">
    <property type="component" value="Unassembled WGS sequence"/>
</dbReference>
<evidence type="ECO:0000313" key="2">
    <source>
        <dbReference type="Proteomes" id="UP000758603"/>
    </source>
</evidence>
<accession>A0A9P8RLZ8</accession>
<comment type="caution">
    <text evidence="1">The sequence shown here is derived from an EMBL/GenBank/DDBJ whole genome shotgun (WGS) entry which is preliminary data.</text>
</comment>
<dbReference type="OrthoDB" id="4721035at2759"/>
<proteinExistence type="predicted"/>
<dbReference type="AlphaFoldDB" id="A0A9P8RLZ8"/>
<name>A0A9P8RLZ8_9PEZI</name>